<proteinExistence type="predicted"/>
<dbReference type="InterPro" id="IPR000524">
    <property type="entry name" value="Tscrpt_reg_HTH_GntR"/>
</dbReference>
<dbReference type="Gene3D" id="1.20.120.530">
    <property type="entry name" value="GntR ligand-binding domain-like"/>
    <property type="match status" value="1"/>
</dbReference>
<feature type="domain" description="HTH gntR-type" evidence="4">
    <location>
        <begin position="5"/>
        <end position="72"/>
    </location>
</feature>
<organism evidence="5 6">
    <name type="scientific">Ventrimonas faecis</name>
    <dbReference type="NCBI Taxonomy" id="3133170"/>
    <lineage>
        <taxon>Bacteria</taxon>
        <taxon>Bacillati</taxon>
        <taxon>Bacillota</taxon>
        <taxon>Clostridia</taxon>
        <taxon>Lachnospirales</taxon>
        <taxon>Lachnospiraceae</taxon>
        <taxon>Ventrimonas</taxon>
    </lineage>
</organism>
<name>A0ABV1HKQ3_9FIRM</name>
<protein>
    <submittedName>
        <fullName evidence="5">GntR family transcriptional regulator</fullName>
    </submittedName>
</protein>
<dbReference type="PANTHER" id="PTHR43537">
    <property type="entry name" value="TRANSCRIPTIONAL REGULATOR, GNTR FAMILY"/>
    <property type="match status" value="1"/>
</dbReference>
<keyword evidence="2" id="KW-0238">DNA-binding</keyword>
<dbReference type="SMART" id="SM00345">
    <property type="entry name" value="HTH_GNTR"/>
    <property type="match status" value="1"/>
</dbReference>
<accession>A0ABV1HKQ3</accession>
<evidence type="ECO:0000313" key="5">
    <source>
        <dbReference type="EMBL" id="MEQ2562694.1"/>
    </source>
</evidence>
<dbReference type="SUPFAM" id="SSF46785">
    <property type="entry name" value="Winged helix' DNA-binding domain"/>
    <property type="match status" value="1"/>
</dbReference>
<comment type="caution">
    <text evidence="5">The sequence shown here is derived from an EMBL/GenBank/DDBJ whole genome shotgun (WGS) entry which is preliminary data.</text>
</comment>
<evidence type="ECO:0000256" key="3">
    <source>
        <dbReference type="ARBA" id="ARBA00023163"/>
    </source>
</evidence>
<dbReference type="EMBL" id="JBBMFJ010000009">
    <property type="protein sequence ID" value="MEQ2562694.1"/>
    <property type="molecule type" value="Genomic_DNA"/>
</dbReference>
<dbReference type="InterPro" id="IPR036390">
    <property type="entry name" value="WH_DNA-bd_sf"/>
</dbReference>
<sequence>MSGKSSLKDDIYAAVLDDIIEGIYKQNEIITEKQLIAKYGVSKSPIRDALIELCKEGVLISHPRYGYEVVRINEREIRDVVDFRILIETGCFRVAAPTFTKEDIEELKNFTLNECWWNGKDELPALKHWENNMRFHLKLISYSGNDYCYRMVENSTGLLTRAYAQRFWDQRDNRAWNIDIEGHLCIIRCMEEGRFDLAEQELKKDIASFLDIICPNYARAVDL</sequence>
<dbReference type="SUPFAM" id="SSF48008">
    <property type="entry name" value="GntR ligand-binding domain-like"/>
    <property type="match status" value="1"/>
</dbReference>
<dbReference type="PANTHER" id="PTHR43537:SF24">
    <property type="entry name" value="GLUCONATE OPERON TRANSCRIPTIONAL REPRESSOR"/>
    <property type="match status" value="1"/>
</dbReference>
<dbReference type="Pfam" id="PF00392">
    <property type="entry name" value="GntR"/>
    <property type="match status" value="1"/>
</dbReference>
<keyword evidence="1" id="KW-0805">Transcription regulation</keyword>
<dbReference type="InterPro" id="IPR036388">
    <property type="entry name" value="WH-like_DNA-bd_sf"/>
</dbReference>
<evidence type="ECO:0000256" key="1">
    <source>
        <dbReference type="ARBA" id="ARBA00023015"/>
    </source>
</evidence>
<dbReference type="InterPro" id="IPR011711">
    <property type="entry name" value="GntR_C"/>
</dbReference>
<gene>
    <name evidence="5" type="ORF">WMO41_05915</name>
</gene>
<dbReference type="Proteomes" id="UP001437460">
    <property type="component" value="Unassembled WGS sequence"/>
</dbReference>
<evidence type="ECO:0000259" key="4">
    <source>
        <dbReference type="PROSITE" id="PS50949"/>
    </source>
</evidence>
<dbReference type="Gene3D" id="1.10.10.10">
    <property type="entry name" value="Winged helix-like DNA-binding domain superfamily/Winged helix DNA-binding domain"/>
    <property type="match status" value="1"/>
</dbReference>
<reference evidence="5 6" key="1">
    <citation type="submission" date="2024-03" db="EMBL/GenBank/DDBJ databases">
        <title>Human intestinal bacterial collection.</title>
        <authorList>
            <person name="Pauvert C."/>
            <person name="Hitch T.C.A."/>
            <person name="Clavel T."/>
        </authorList>
    </citation>
    <scope>NUCLEOTIDE SEQUENCE [LARGE SCALE GENOMIC DNA]</scope>
    <source>
        <strain evidence="5 6">CLA-AP-H27</strain>
    </source>
</reference>
<dbReference type="PROSITE" id="PS50949">
    <property type="entry name" value="HTH_GNTR"/>
    <property type="match status" value="1"/>
</dbReference>
<dbReference type="CDD" id="cd07377">
    <property type="entry name" value="WHTH_GntR"/>
    <property type="match status" value="1"/>
</dbReference>
<dbReference type="RefSeq" id="WP_349228963.1">
    <property type="nucleotide sequence ID" value="NZ_JBBMFJ010000009.1"/>
</dbReference>
<dbReference type="SMART" id="SM00895">
    <property type="entry name" value="FCD"/>
    <property type="match status" value="1"/>
</dbReference>
<keyword evidence="3" id="KW-0804">Transcription</keyword>
<dbReference type="InterPro" id="IPR008920">
    <property type="entry name" value="TF_FadR/GntR_C"/>
</dbReference>
<dbReference type="Pfam" id="PF07729">
    <property type="entry name" value="FCD"/>
    <property type="match status" value="1"/>
</dbReference>
<evidence type="ECO:0000313" key="6">
    <source>
        <dbReference type="Proteomes" id="UP001437460"/>
    </source>
</evidence>
<evidence type="ECO:0000256" key="2">
    <source>
        <dbReference type="ARBA" id="ARBA00023125"/>
    </source>
</evidence>
<keyword evidence="6" id="KW-1185">Reference proteome</keyword>